<dbReference type="GO" id="GO:0005506">
    <property type="term" value="F:iron ion binding"/>
    <property type="evidence" value="ECO:0007669"/>
    <property type="project" value="InterPro"/>
</dbReference>
<dbReference type="PIRSF" id="PIRSF000027">
    <property type="entry name" value="Cytc_c_prime"/>
    <property type="match status" value="1"/>
</dbReference>
<dbReference type="STRING" id="555778.Hneap_1123"/>
<comment type="PTM">
    <text evidence="7">Binds 1 heme group per subunit.</text>
</comment>
<feature type="signal peptide" evidence="8">
    <location>
        <begin position="1"/>
        <end position="22"/>
    </location>
</feature>
<keyword evidence="8" id="KW-0732">Signal</keyword>
<dbReference type="eggNOG" id="COG3909">
    <property type="taxonomic scope" value="Bacteria"/>
</dbReference>
<protein>
    <submittedName>
        <fullName evidence="9">Cytochrome c prime</fullName>
    </submittedName>
</protein>
<dbReference type="InterPro" id="IPR010980">
    <property type="entry name" value="Cyt_c/b562"/>
</dbReference>
<feature type="binding site" description="covalent" evidence="7">
    <location>
        <position position="142"/>
    </location>
    <ligand>
        <name>heme c</name>
        <dbReference type="ChEBI" id="CHEBI:61717"/>
    </ligand>
</feature>
<keyword evidence="1" id="KW-0813">Transport</keyword>
<keyword evidence="10" id="KW-1185">Reference proteome</keyword>
<dbReference type="AlphaFoldDB" id="D0KZT6"/>
<dbReference type="SUPFAM" id="SSF47175">
    <property type="entry name" value="Cytochromes"/>
    <property type="match status" value="1"/>
</dbReference>
<accession>D0KZT6</accession>
<evidence type="ECO:0000256" key="1">
    <source>
        <dbReference type="ARBA" id="ARBA00022448"/>
    </source>
</evidence>
<feature type="binding site" description="axial binding residue" evidence="6">
    <location>
        <position position="146"/>
    </location>
    <ligand>
        <name>heme c</name>
        <dbReference type="ChEBI" id="CHEBI:61717"/>
    </ligand>
    <ligandPart>
        <name>Fe</name>
        <dbReference type="ChEBI" id="CHEBI:18248"/>
    </ligandPart>
</feature>
<evidence type="ECO:0000256" key="6">
    <source>
        <dbReference type="PIRSR" id="PIRSR000027-1"/>
    </source>
</evidence>
<sequence>MRLVKFAVAAALGLSVAVGSFAAADSMTDAIKYRQSMMEVTGYNFKMMAAMVKKEMPYNKADFEKMASTVHTMSMLTQDGFPKGSDSMAAPTHAKDAVWSEPEKFNKDVVAFQKASAALVVAAKTGDMSQIGPQFKETAGTCKKCHDSFRSKSEG</sequence>
<dbReference type="GO" id="GO:0042597">
    <property type="term" value="C:periplasmic space"/>
    <property type="evidence" value="ECO:0007669"/>
    <property type="project" value="InterPro"/>
</dbReference>
<keyword evidence="2 7" id="KW-0349">Heme</keyword>
<keyword evidence="3 6" id="KW-0479">Metal-binding</keyword>
<dbReference type="InterPro" id="IPR012127">
    <property type="entry name" value="Cyt_c_prime"/>
</dbReference>
<evidence type="ECO:0000256" key="7">
    <source>
        <dbReference type="PIRSR" id="PIRSR000027-2"/>
    </source>
</evidence>
<keyword evidence="5 6" id="KW-0408">Iron</keyword>
<dbReference type="OrthoDB" id="5520910at2"/>
<keyword evidence="4" id="KW-0249">Electron transport</keyword>
<dbReference type="KEGG" id="hna:Hneap_1123"/>
<proteinExistence type="predicted"/>
<evidence type="ECO:0000256" key="3">
    <source>
        <dbReference type="ARBA" id="ARBA00022723"/>
    </source>
</evidence>
<dbReference type="HOGENOM" id="CLU_106713_4_0_6"/>
<feature type="chain" id="PRO_5003009898" evidence="8">
    <location>
        <begin position="23"/>
        <end position="155"/>
    </location>
</feature>
<evidence type="ECO:0000313" key="10">
    <source>
        <dbReference type="Proteomes" id="UP000009102"/>
    </source>
</evidence>
<dbReference type="RefSeq" id="WP_012823995.1">
    <property type="nucleotide sequence ID" value="NC_013422.1"/>
</dbReference>
<dbReference type="InterPro" id="IPR002321">
    <property type="entry name" value="Cyt_c_II"/>
</dbReference>
<dbReference type="InterPro" id="IPR015984">
    <property type="entry name" value="Cyt_c_prime_subgr"/>
</dbReference>
<evidence type="ECO:0000256" key="4">
    <source>
        <dbReference type="ARBA" id="ARBA00022982"/>
    </source>
</evidence>
<dbReference type="Proteomes" id="UP000009102">
    <property type="component" value="Chromosome"/>
</dbReference>
<evidence type="ECO:0000256" key="8">
    <source>
        <dbReference type="SAM" id="SignalP"/>
    </source>
</evidence>
<organism evidence="9 10">
    <name type="scientific">Halothiobacillus neapolitanus (strain ATCC 23641 / DSM 15147 / CIP 104769 / NCIMB 8539 / c2)</name>
    <name type="common">Thiobacillus neapolitanus</name>
    <dbReference type="NCBI Taxonomy" id="555778"/>
    <lineage>
        <taxon>Bacteria</taxon>
        <taxon>Pseudomonadati</taxon>
        <taxon>Pseudomonadota</taxon>
        <taxon>Gammaproteobacteria</taxon>
        <taxon>Chromatiales</taxon>
        <taxon>Halothiobacillaceae</taxon>
        <taxon>Halothiobacillus</taxon>
    </lineage>
</organism>
<dbReference type="Pfam" id="PF01322">
    <property type="entry name" value="Cytochrom_C_2"/>
    <property type="match status" value="1"/>
</dbReference>
<dbReference type="GO" id="GO:0020037">
    <property type="term" value="F:heme binding"/>
    <property type="evidence" value="ECO:0007669"/>
    <property type="project" value="InterPro"/>
</dbReference>
<dbReference type="PROSITE" id="PS51009">
    <property type="entry name" value="CYTCII"/>
    <property type="match status" value="1"/>
</dbReference>
<reference evidence="9 10" key="1">
    <citation type="submission" date="2009-10" db="EMBL/GenBank/DDBJ databases">
        <title>Complete sequence of Halothiobacillus neapolitanus c2.</title>
        <authorList>
            <consortium name="US DOE Joint Genome Institute"/>
            <person name="Lucas S."/>
            <person name="Copeland A."/>
            <person name="Lapidus A."/>
            <person name="Glavina del Rio T."/>
            <person name="Tice H."/>
            <person name="Bruce D."/>
            <person name="Goodwin L."/>
            <person name="Pitluck S."/>
            <person name="Davenport K."/>
            <person name="Brettin T."/>
            <person name="Detter J.C."/>
            <person name="Han C."/>
            <person name="Tapia R."/>
            <person name="Larimer F."/>
            <person name="Land M."/>
            <person name="Hauser L."/>
            <person name="Kyrpides N."/>
            <person name="Mikhailova N."/>
            <person name="Kerfeld C."/>
            <person name="Cannon G."/>
            <person name="Heinhort S."/>
        </authorList>
    </citation>
    <scope>NUCLEOTIDE SEQUENCE [LARGE SCALE GENOMIC DNA]</scope>
    <source>
        <strain evidence="10">ATCC 23641 / c2</strain>
    </source>
</reference>
<dbReference type="GO" id="GO:0022900">
    <property type="term" value="P:electron transport chain"/>
    <property type="evidence" value="ECO:0007669"/>
    <property type="project" value="InterPro"/>
</dbReference>
<evidence type="ECO:0000256" key="5">
    <source>
        <dbReference type="ARBA" id="ARBA00023004"/>
    </source>
</evidence>
<dbReference type="Gene3D" id="1.20.120.10">
    <property type="entry name" value="Cytochrome c/b562"/>
    <property type="match status" value="1"/>
</dbReference>
<name>D0KZT6_HALNC</name>
<gene>
    <name evidence="9" type="ordered locus">Hneap_1123</name>
</gene>
<evidence type="ECO:0000256" key="2">
    <source>
        <dbReference type="ARBA" id="ARBA00022617"/>
    </source>
</evidence>
<dbReference type="PRINTS" id="PR00608">
    <property type="entry name" value="CYTCHROMECII"/>
</dbReference>
<evidence type="ECO:0000313" key="9">
    <source>
        <dbReference type="EMBL" id="ACX95959.1"/>
    </source>
</evidence>
<feature type="binding site" description="covalent" evidence="7">
    <location>
        <position position="145"/>
    </location>
    <ligand>
        <name>heme c</name>
        <dbReference type="ChEBI" id="CHEBI:61717"/>
    </ligand>
</feature>
<dbReference type="EMBL" id="CP001801">
    <property type="protein sequence ID" value="ACX95959.1"/>
    <property type="molecule type" value="Genomic_DNA"/>
</dbReference>
<dbReference type="GO" id="GO:0009055">
    <property type="term" value="F:electron transfer activity"/>
    <property type="evidence" value="ECO:0007669"/>
    <property type="project" value="InterPro"/>
</dbReference>